<dbReference type="PROSITE" id="PS00211">
    <property type="entry name" value="ABC_TRANSPORTER_1"/>
    <property type="match status" value="1"/>
</dbReference>
<dbReference type="Gene3D" id="2.40.50.140">
    <property type="entry name" value="Nucleic acid-binding proteins"/>
    <property type="match status" value="1"/>
</dbReference>
<accession>A0ABU4GQ18</accession>
<evidence type="ECO:0000313" key="5">
    <source>
        <dbReference type="EMBL" id="MDW2799720.1"/>
    </source>
</evidence>
<dbReference type="Gene3D" id="2.40.50.100">
    <property type="match status" value="1"/>
</dbReference>
<dbReference type="InterPro" id="IPR003593">
    <property type="entry name" value="AAA+_ATPase"/>
</dbReference>
<dbReference type="SMART" id="SM00382">
    <property type="entry name" value="AAA"/>
    <property type="match status" value="1"/>
</dbReference>
<organism evidence="5 6">
    <name type="scientific">Clostridium boliviensis</name>
    <dbReference type="NCBI Taxonomy" id="318465"/>
    <lineage>
        <taxon>Bacteria</taxon>
        <taxon>Bacillati</taxon>
        <taxon>Bacillota</taxon>
        <taxon>Clostridia</taxon>
        <taxon>Eubacteriales</taxon>
        <taxon>Clostridiaceae</taxon>
        <taxon>Clostridium</taxon>
    </lineage>
</organism>
<keyword evidence="2" id="KW-0547">Nucleotide-binding</keyword>
<dbReference type="SUPFAM" id="SSF52540">
    <property type="entry name" value="P-loop containing nucleoside triphosphate hydrolases"/>
    <property type="match status" value="1"/>
</dbReference>
<dbReference type="InterPro" id="IPR003439">
    <property type="entry name" value="ABC_transporter-like_ATP-bd"/>
</dbReference>
<dbReference type="Pfam" id="PF08402">
    <property type="entry name" value="TOBE_2"/>
    <property type="match status" value="1"/>
</dbReference>
<feature type="domain" description="ABC transporter" evidence="4">
    <location>
        <begin position="7"/>
        <end position="237"/>
    </location>
</feature>
<evidence type="ECO:0000313" key="6">
    <source>
        <dbReference type="Proteomes" id="UP001276854"/>
    </source>
</evidence>
<dbReference type="PANTHER" id="PTHR42781">
    <property type="entry name" value="SPERMIDINE/PUTRESCINE IMPORT ATP-BINDING PROTEIN POTA"/>
    <property type="match status" value="1"/>
</dbReference>
<dbReference type="PROSITE" id="PS50893">
    <property type="entry name" value="ABC_TRANSPORTER_2"/>
    <property type="match status" value="1"/>
</dbReference>
<evidence type="ECO:0000259" key="4">
    <source>
        <dbReference type="PROSITE" id="PS50893"/>
    </source>
</evidence>
<dbReference type="InterPro" id="IPR017871">
    <property type="entry name" value="ABC_transporter-like_CS"/>
</dbReference>
<reference evidence="5 6" key="1">
    <citation type="submission" date="2023-10" db="EMBL/GenBank/DDBJ databases">
        <title>A novel Glycoside Hydrolase 43-Like Enzyme from Clostrdium boliviensis is an Endo-xylanase, and a Candidate for Xylooligosaccharides Production from Different Xylan Substrates.</title>
        <authorList>
            <person name="Alvarez M.T."/>
            <person name="Rocabado-Villegas L.R."/>
            <person name="Salas-Veizaga D.M."/>
            <person name="Linares-Pasten J.A."/>
            <person name="Gudmundsdottir E.E."/>
            <person name="Hreggvidsson G.O."/>
            <person name="Adlercreutz P."/>
            <person name="Nordberg Karlsson E."/>
        </authorList>
    </citation>
    <scope>NUCLEOTIDE SEQUENCE [LARGE SCALE GENOMIC DNA]</scope>
    <source>
        <strain evidence="5 6">E-1</strain>
    </source>
</reference>
<dbReference type="Pfam" id="PF00005">
    <property type="entry name" value="ABC_tran"/>
    <property type="match status" value="1"/>
</dbReference>
<protein>
    <submittedName>
        <fullName evidence="5">ABC transporter ATP-binding protein</fullName>
    </submittedName>
</protein>
<name>A0ABU4GQ18_9CLOT</name>
<dbReference type="InterPro" id="IPR013611">
    <property type="entry name" value="Transp-assoc_OB_typ2"/>
</dbReference>
<gene>
    <name evidence="5" type="ORF">RZO55_19275</name>
</gene>
<dbReference type="InterPro" id="IPR050093">
    <property type="entry name" value="ABC_SmlMolc_Importer"/>
</dbReference>
<keyword evidence="6" id="KW-1185">Reference proteome</keyword>
<dbReference type="GO" id="GO:0005524">
    <property type="term" value="F:ATP binding"/>
    <property type="evidence" value="ECO:0007669"/>
    <property type="project" value="UniProtKB-KW"/>
</dbReference>
<dbReference type="InterPro" id="IPR008995">
    <property type="entry name" value="Mo/tungstate-bd_C_term_dom"/>
</dbReference>
<keyword evidence="3 5" id="KW-0067">ATP-binding</keyword>
<dbReference type="InterPro" id="IPR012340">
    <property type="entry name" value="NA-bd_OB-fold"/>
</dbReference>
<dbReference type="EMBL" id="JAWONS010000280">
    <property type="protein sequence ID" value="MDW2799720.1"/>
    <property type="molecule type" value="Genomic_DNA"/>
</dbReference>
<dbReference type="PANTHER" id="PTHR42781:SF4">
    <property type="entry name" value="SPERMIDINE_PUTRESCINE IMPORT ATP-BINDING PROTEIN POTA"/>
    <property type="match status" value="1"/>
</dbReference>
<dbReference type="Gene3D" id="3.40.50.300">
    <property type="entry name" value="P-loop containing nucleotide triphosphate hydrolases"/>
    <property type="match status" value="1"/>
</dbReference>
<evidence type="ECO:0000256" key="3">
    <source>
        <dbReference type="ARBA" id="ARBA00022840"/>
    </source>
</evidence>
<dbReference type="SUPFAM" id="SSF50331">
    <property type="entry name" value="MOP-like"/>
    <property type="match status" value="1"/>
</dbReference>
<sequence>MDKKIKLKIADMKKHYKNGDGVDGINIDVHEGEFVTMLGPSGCGKSTILRTLGGFLSVDSGDILIDGVSVKNLPPEKRPTAMVFQSYNLWPHMTVSENLAFGLEIKKISKNEIKAEVERGLALVNMSGFEKKYPGQLSGGQQQRVAIARALLLKPSVLLLDEPFSALDAKIRSQMREELKRIQEELNITVVFVTHDQEEAMALSHRIVVMNKGVIEQIGTPEEIYDRPATQFVASFIGDMNFLMENDGSAMAVRPEDIVITKGVTEGQICGRVRTVMVLGHYAEINVEVGDQVIKAYVTRAAAEEIKPRDAVSLLFTKTCKYCA</sequence>
<comment type="caution">
    <text evidence="5">The sequence shown here is derived from an EMBL/GenBank/DDBJ whole genome shotgun (WGS) entry which is preliminary data.</text>
</comment>
<keyword evidence="1" id="KW-0813">Transport</keyword>
<dbReference type="InterPro" id="IPR027417">
    <property type="entry name" value="P-loop_NTPase"/>
</dbReference>
<proteinExistence type="predicted"/>
<evidence type="ECO:0000256" key="2">
    <source>
        <dbReference type="ARBA" id="ARBA00022741"/>
    </source>
</evidence>
<evidence type="ECO:0000256" key="1">
    <source>
        <dbReference type="ARBA" id="ARBA00022448"/>
    </source>
</evidence>
<dbReference type="Proteomes" id="UP001276854">
    <property type="component" value="Unassembled WGS sequence"/>
</dbReference>
<dbReference type="RefSeq" id="WP_318065906.1">
    <property type="nucleotide sequence ID" value="NZ_JAWONS010000280.1"/>
</dbReference>